<evidence type="ECO:0000313" key="2">
    <source>
        <dbReference type="EMBL" id="MXP76341.1"/>
    </source>
</evidence>
<accession>A0A7X3MH67</accession>
<evidence type="ECO:0000313" key="3">
    <source>
        <dbReference type="Proteomes" id="UP000460412"/>
    </source>
</evidence>
<organism evidence="2 3">
    <name type="scientific">Sporofaciens musculi</name>
    <dbReference type="NCBI Taxonomy" id="2681861"/>
    <lineage>
        <taxon>Bacteria</taxon>
        <taxon>Bacillati</taxon>
        <taxon>Bacillota</taxon>
        <taxon>Clostridia</taxon>
        <taxon>Lachnospirales</taxon>
        <taxon>Lachnospiraceae</taxon>
        <taxon>Sporofaciens</taxon>
    </lineage>
</organism>
<name>A0A7X3MH67_9FIRM</name>
<dbReference type="Proteomes" id="UP000460412">
    <property type="component" value="Unassembled WGS sequence"/>
</dbReference>
<feature type="transmembrane region" description="Helical" evidence="1">
    <location>
        <begin position="47"/>
        <end position="63"/>
    </location>
</feature>
<dbReference type="EMBL" id="WUQX01000001">
    <property type="protein sequence ID" value="MXP76341.1"/>
    <property type="molecule type" value="Genomic_DNA"/>
</dbReference>
<feature type="transmembrane region" description="Helical" evidence="1">
    <location>
        <begin position="230"/>
        <end position="249"/>
    </location>
</feature>
<keyword evidence="1" id="KW-0472">Membrane</keyword>
<dbReference type="AlphaFoldDB" id="A0A7X3MH67"/>
<feature type="transmembrane region" description="Helical" evidence="1">
    <location>
        <begin position="138"/>
        <end position="163"/>
    </location>
</feature>
<feature type="transmembrane region" description="Helical" evidence="1">
    <location>
        <begin position="175"/>
        <end position="198"/>
    </location>
</feature>
<keyword evidence="3" id="KW-1185">Reference proteome</keyword>
<evidence type="ECO:0000256" key="1">
    <source>
        <dbReference type="SAM" id="Phobius"/>
    </source>
</evidence>
<comment type="caution">
    <text evidence="2">The sequence shown here is derived from an EMBL/GenBank/DDBJ whole genome shotgun (WGS) entry which is preliminary data.</text>
</comment>
<reference evidence="2 3" key="1">
    <citation type="submission" date="2019-12" db="EMBL/GenBank/DDBJ databases">
        <title>Sporaefaciens musculi gen. nov., sp. nov., a novel bacterium isolated from the caecum of an obese mouse.</title>
        <authorList>
            <person name="Rasmussen T.S."/>
            <person name="Streidl T."/>
            <person name="Hitch T.C.A."/>
            <person name="Wortmann E."/>
            <person name="Deptula P."/>
            <person name="Hansen M."/>
            <person name="Nielsen D.S."/>
            <person name="Clavel T."/>
            <person name="Vogensen F.K."/>
        </authorList>
    </citation>
    <scope>NUCLEOTIDE SEQUENCE [LARGE SCALE GENOMIC DNA]</scope>
    <source>
        <strain evidence="2 3">WCA-9-b2</strain>
    </source>
</reference>
<dbReference type="RefSeq" id="WP_159751484.1">
    <property type="nucleotide sequence ID" value="NZ_WUQX01000001.1"/>
</dbReference>
<feature type="transmembrane region" description="Helical" evidence="1">
    <location>
        <begin position="84"/>
        <end position="105"/>
    </location>
</feature>
<feature type="transmembrane region" description="Helical" evidence="1">
    <location>
        <begin position="12"/>
        <end position="35"/>
    </location>
</feature>
<gene>
    <name evidence="2" type="ORF">GN277_13345</name>
</gene>
<keyword evidence="1" id="KW-1133">Transmembrane helix</keyword>
<keyword evidence="1" id="KW-0812">Transmembrane</keyword>
<protein>
    <submittedName>
        <fullName evidence="2">Uncharacterized protein</fullName>
    </submittedName>
</protein>
<sequence length="255" mass="28533">MKKMMKYQLKDLLLGYFVYALIMILLTAVVSVISINYSNVNVSVNGNGFSSVIFCFVVTISIYKEHCQLALQNSISRKDFFRSTICVITIISFMCALLDVLLRVISQVSLFSAGTNNFSLSSFVFLFYPKFLERSNEAFVIAVGFFMSFFICLMFAVLGLLIAGIYLRLPKKFRTVYCVALPIAFCGLLPGISAIAFFSPGPVRRFAEFLLKIMNTLDIMGTASGSPFRGMLTFTVVSVIMTGICYRILRKTDMV</sequence>
<proteinExistence type="predicted"/>